<gene>
    <name evidence="1" type="ORF">MILVUS5_LOCUS23876</name>
</gene>
<reference evidence="1" key="1">
    <citation type="submission" date="2023-10" db="EMBL/GenBank/DDBJ databases">
        <authorList>
            <person name="Rodriguez Cubillos JULIANA M."/>
            <person name="De Vega J."/>
        </authorList>
    </citation>
    <scope>NUCLEOTIDE SEQUENCE</scope>
</reference>
<dbReference type="Proteomes" id="UP001177021">
    <property type="component" value="Unassembled WGS sequence"/>
</dbReference>
<evidence type="ECO:0000313" key="1">
    <source>
        <dbReference type="EMBL" id="CAJ2657268.1"/>
    </source>
</evidence>
<evidence type="ECO:0000313" key="2">
    <source>
        <dbReference type="Proteomes" id="UP001177021"/>
    </source>
</evidence>
<organism evidence="1 2">
    <name type="scientific">Trifolium pratense</name>
    <name type="common">Red clover</name>
    <dbReference type="NCBI Taxonomy" id="57577"/>
    <lineage>
        <taxon>Eukaryota</taxon>
        <taxon>Viridiplantae</taxon>
        <taxon>Streptophyta</taxon>
        <taxon>Embryophyta</taxon>
        <taxon>Tracheophyta</taxon>
        <taxon>Spermatophyta</taxon>
        <taxon>Magnoliopsida</taxon>
        <taxon>eudicotyledons</taxon>
        <taxon>Gunneridae</taxon>
        <taxon>Pentapetalae</taxon>
        <taxon>rosids</taxon>
        <taxon>fabids</taxon>
        <taxon>Fabales</taxon>
        <taxon>Fabaceae</taxon>
        <taxon>Papilionoideae</taxon>
        <taxon>50 kb inversion clade</taxon>
        <taxon>NPAAA clade</taxon>
        <taxon>Hologalegina</taxon>
        <taxon>IRL clade</taxon>
        <taxon>Trifolieae</taxon>
        <taxon>Trifolium</taxon>
    </lineage>
</organism>
<comment type="caution">
    <text evidence="1">The sequence shown here is derived from an EMBL/GenBank/DDBJ whole genome shotgun (WGS) entry which is preliminary data.</text>
</comment>
<name>A0ACB0KKN6_TRIPR</name>
<accession>A0ACB0KKN6</accession>
<proteinExistence type="predicted"/>
<sequence length="448" mass="50087">MNRVKIEPENLIYLSSDDEGPIVKGRGNGRMQSKGEASQGMNGRMQGSSPPVQGRNGRMQSKGEASQGMNGRMQGSSPPVQGRNGRMQGSSPPVQGRNGRMQSNRTPVQGRSAAAEANAHNCEWVTPVSRAIQNLKKKQTLHLPAWVVQDRLQGLSGIRLRSHTNRRIYNSTILNPGRGPFQRYIGSGCHHTTTQGWNDQEDSKDCDSTASTPVKPKAKEKKKQYPATETKAANKKICHNLGSTSAPSRLKDIKEWTALLEARQYKKINKILFCQPEEEDDNDFHINYHPSTPMGYEFFDTGVPIPEWMPVTFRPSPKMNLNDICAYTIAYAFMGDDEQKHGGEVLIKSTSGVHGDRKAIKSLMPRCNVDQEVINLVVARSNWLVESLGKMKSVWYLPTYFAVNTATRMKLALYLCHSSNNMLLQSLLANAAKYWDDMHKKRKALVDI</sequence>
<keyword evidence="2" id="KW-1185">Reference proteome</keyword>
<protein>
    <submittedName>
        <fullName evidence="1">Uncharacterized protein</fullName>
    </submittedName>
</protein>
<dbReference type="EMBL" id="CASHSV030000311">
    <property type="protein sequence ID" value="CAJ2657268.1"/>
    <property type="molecule type" value="Genomic_DNA"/>
</dbReference>